<evidence type="ECO:0000313" key="1">
    <source>
        <dbReference type="EMBL" id="KAI6087002.1"/>
    </source>
</evidence>
<accession>A0ACC0D2P1</accession>
<name>A0ACC0D2P1_9PEZI</name>
<protein>
    <submittedName>
        <fullName evidence="1">Uncharacterized protein</fullName>
    </submittedName>
</protein>
<gene>
    <name evidence="1" type="ORF">F4821DRAFT_237381</name>
</gene>
<comment type="caution">
    <text evidence="1">The sequence shown here is derived from an EMBL/GenBank/DDBJ whole genome shotgun (WGS) entry which is preliminary data.</text>
</comment>
<organism evidence="1 2">
    <name type="scientific">Hypoxylon rubiginosum</name>
    <dbReference type="NCBI Taxonomy" id="110542"/>
    <lineage>
        <taxon>Eukaryota</taxon>
        <taxon>Fungi</taxon>
        <taxon>Dikarya</taxon>
        <taxon>Ascomycota</taxon>
        <taxon>Pezizomycotina</taxon>
        <taxon>Sordariomycetes</taxon>
        <taxon>Xylariomycetidae</taxon>
        <taxon>Xylariales</taxon>
        <taxon>Hypoxylaceae</taxon>
        <taxon>Hypoxylon</taxon>
    </lineage>
</organism>
<keyword evidence="2" id="KW-1185">Reference proteome</keyword>
<dbReference type="EMBL" id="MU394311">
    <property type="protein sequence ID" value="KAI6087002.1"/>
    <property type="molecule type" value="Genomic_DNA"/>
</dbReference>
<dbReference type="Proteomes" id="UP001497680">
    <property type="component" value="Unassembled WGS sequence"/>
</dbReference>
<sequence>MSSQSAFSPKLSQGSFDHDVHGIQAAEKNRRWSRELMSEKCVNENGLRKPSTNTHKEATAVLARIADGSLPNPTVGLVQALLDYGAEICFARRKSSNLLKMVRNKDQTDIRSNLLEQATKNCSHDILLLLAQHADEEALNQALPIAITQNNLAKVTILLARGADASPLCTEFLGAIESGSDEIIDILTKQVNGACHDCRNNGLVRAAELGHTAKVRILLDKGADPTFHGAAALKAAIRNKKGDIATLIISHEEIRLRKDLLDLAVGEAYVHSQYQALYECLNAGASGPTVDMTLFHAVEHGQLELVDVLIRHNASVEYQGGAIVISAVKTKQPKILQAVLHNKASKPYMTEAIDQATKLGDIRATHQMVDLLLSAGLRGDAVNEALVQILDEKLMPGDENARLELACVLLDEGGADVNLHKGRSLVIAVTEKWVDIFNLLIQYRPSVESLSAAMEAVMKLEDPSLRKNISATVFGAVASSISAVEVLRGVAVVSAAKFLRLDVLEFLAESEISVPTILAGFSAAVSSNGQWTSPSGLAVIQFLLDHGATGLPVDDAFCQATMLFERDAVDLLGTATDLAVFNRAFRNLVAHSQDWHSPDDRNIWLIQSLLELGVNGEPVNLAFLKAVSAYCSGLATEELLDMLLDDGAADVNFQRGEALKIAIRAGNASLLIKLVSCGARKEALTHAFSEVIISPLGEDVALELIDVLTAGKEPNNRPDFKATLRNQRPLIFDCLAVHPESAKLVSRLVQLGCDVDARYETRLYGGIESVTALAWSLTQCKGTIPIVSSAAIGALIDSKANVNFKAPLSNATPLILAAMYRRGDIVKMLIDAKANTCSLDYLERSALFYASKVGDLDAVKALLKAPYMENDGSLHEAARNLHSDIVEAIIKGKKHDADFPSSRPEHEGRTALQEMLYGCDGRLSIIDMQNTILALKKAKADPLAKWEGKTSLFLALQNIHPYAVTRALLDTVMWRMINDHANVIMEIDPETGTMFFMSPTVYLKRRGNKDDSVQNHNLLQLLRTKCCVDRYYAEFGAEQPPDAVGLPEDIAKEDKRRRDEIEKWQKSEFEHEEKLRRQFEESQSKHEMWKTHEFDKTIQKVDQSAILHQTQLEQNEQTTRQQQWAALQKNAIAEQSRVRTAMISQDALQREQQIKLNFQGQTAKQKLKAGEKMQALKAAENRDMLKQKTALQRRDLQHKTALYKRELAFKKSMQELRH</sequence>
<reference evidence="1 2" key="1">
    <citation type="journal article" date="2022" name="New Phytol.">
        <title>Ecological generalism drives hyperdiversity of secondary metabolite gene clusters in xylarialean endophytes.</title>
        <authorList>
            <person name="Franco M.E.E."/>
            <person name="Wisecaver J.H."/>
            <person name="Arnold A.E."/>
            <person name="Ju Y.M."/>
            <person name="Slot J.C."/>
            <person name="Ahrendt S."/>
            <person name="Moore L.P."/>
            <person name="Eastman K.E."/>
            <person name="Scott K."/>
            <person name="Konkel Z."/>
            <person name="Mondo S.J."/>
            <person name="Kuo A."/>
            <person name="Hayes R.D."/>
            <person name="Haridas S."/>
            <person name="Andreopoulos B."/>
            <person name="Riley R."/>
            <person name="LaButti K."/>
            <person name="Pangilinan J."/>
            <person name="Lipzen A."/>
            <person name="Amirebrahimi M."/>
            <person name="Yan J."/>
            <person name="Adam C."/>
            <person name="Keymanesh K."/>
            <person name="Ng V."/>
            <person name="Louie K."/>
            <person name="Northen T."/>
            <person name="Drula E."/>
            <person name="Henrissat B."/>
            <person name="Hsieh H.M."/>
            <person name="Youens-Clark K."/>
            <person name="Lutzoni F."/>
            <person name="Miadlikowska J."/>
            <person name="Eastwood D.C."/>
            <person name="Hamelin R.C."/>
            <person name="Grigoriev I.V."/>
            <person name="U'Ren J.M."/>
        </authorList>
    </citation>
    <scope>NUCLEOTIDE SEQUENCE [LARGE SCALE GENOMIC DNA]</scope>
    <source>
        <strain evidence="1 2">ER1909</strain>
    </source>
</reference>
<evidence type="ECO:0000313" key="2">
    <source>
        <dbReference type="Proteomes" id="UP001497680"/>
    </source>
</evidence>
<proteinExistence type="predicted"/>